<evidence type="ECO:0000256" key="2">
    <source>
        <dbReference type="ARBA" id="ARBA00022692"/>
    </source>
</evidence>
<evidence type="ECO:0000313" key="8">
    <source>
        <dbReference type="EMBL" id="CAK4032881.1"/>
    </source>
</evidence>
<dbReference type="GO" id="GO:0004930">
    <property type="term" value="F:G protein-coupled receptor activity"/>
    <property type="evidence" value="ECO:0007669"/>
    <property type="project" value="TreeGrafter"/>
</dbReference>
<feature type="transmembrane region" description="Helical" evidence="6">
    <location>
        <begin position="69"/>
        <end position="91"/>
    </location>
</feature>
<gene>
    <name evidence="8" type="ORF">LECACI_7A008039</name>
</gene>
<feature type="domain" description="G protein-coupled receptor GPR1/2/3 C-terminal" evidence="7">
    <location>
        <begin position="107"/>
        <end position="173"/>
    </location>
</feature>
<dbReference type="EMBL" id="CAVMBE010000073">
    <property type="protein sequence ID" value="CAK4032881.1"/>
    <property type="molecule type" value="Genomic_DNA"/>
</dbReference>
<accession>A0AAI8Z5J8</accession>
<name>A0AAI8Z5J8_9PEZI</name>
<organism evidence="8 9">
    <name type="scientific">Lecanosticta acicola</name>
    <dbReference type="NCBI Taxonomy" id="111012"/>
    <lineage>
        <taxon>Eukaryota</taxon>
        <taxon>Fungi</taxon>
        <taxon>Dikarya</taxon>
        <taxon>Ascomycota</taxon>
        <taxon>Pezizomycotina</taxon>
        <taxon>Dothideomycetes</taxon>
        <taxon>Dothideomycetidae</taxon>
        <taxon>Mycosphaerellales</taxon>
        <taxon>Mycosphaerellaceae</taxon>
        <taxon>Lecanosticta</taxon>
    </lineage>
</organism>
<keyword evidence="9" id="KW-1185">Reference proteome</keyword>
<sequence>MAVHLFCDVVLDRRLRYIPFLGTVIGLWTLNFSLASIGLATHPHDFYKRAGMWCWINEKYMHERIWFHYLWVLTTEFGTILLYSMMFIVIWRRVRTALWASDDQELRDRAMNAARTVIAYPIAYVICTLPIVVARLGIMAGRKVGVTELAVAGFFLTSNGWVDVLLYTTTRRSLIFGPPLPQEAVRPLDTFEFGDMQLQGEHSYPYGAHGKIVDHSEEYGEQQLSKEKGFVKREDVEVTTQDLQYGSVSSEDVCEGEDIIRAENVAQVQKEFRDFTAELAAVWRPRSKGREACRPPPRPLDWEQFERVCDEHGRHRERYSHGAGSKDSNDSMASAILPPPASAERSQPQRH</sequence>
<comment type="subcellular location">
    <subcellularLocation>
        <location evidence="1">Membrane</location>
        <topology evidence="1">Multi-pass membrane protein</topology>
    </subcellularLocation>
</comment>
<keyword evidence="2 6" id="KW-0812">Transmembrane</keyword>
<evidence type="ECO:0000256" key="4">
    <source>
        <dbReference type="ARBA" id="ARBA00023136"/>
    </source>
</evidence>
<dbReference type="GO" id="GO:0005886">
    <property type="term" value="C:plasma membrane"/>
    <property type="evidence" value="ECO:0007669"/>
    <property type="project" value="TreeGrafter"/>
</dbReference>
<evidence type="ECO:0000256" key="1">
    <source>
        <dbReference type="ARBA" id="ARBA00004141"/>
    </source>
</evidence>
<feature type="transmembrane region" description="Helical" evidence="6">
    <location>
        <begin position="20"/>
        <end position="40"/>
    </location>
</feature>
<comment type="caution">
    <text evidence="8">The sequence shown here is derived from an EMBL/GenBank/DDBJ whole genome shotgun (WGS) entry which is preliminary data.</text>
</comment>
<evidence type="ECO:0000259" key="7">
    <source>
        <dbReference type="Pfam" id="PF11970"/>
    </source>
</evidence>
<feature type="region of interest" description="Disordered" evidence="5">
    <location>
        <begin position="315"/>
        <end position="351"/>
    </location>
</feature>
<evidence type="ECO:0000313" key="9">
    <source>
        <dbReference type="Proteomes" id="UP001296104"/>
    </source>
</evidence>
<reference evidence="8" key="1">
    <citation type="submission" date="2023-11" db="EMBL/GenBank/DDBJ databases">
        <authorList>
            <person name="Alioto T."/>
            <person name="Alioto T."/>
            <person name="Gomez Garrido J."/>
        </authorList>
    </citation>
    <scope>NUCLEOTIDE SEQUENCE</scope>
</reference>
<keyword evidence="4 6" id="KW-0472">Membrane</keyword>
<feature type="transmembrane region" description="Helical" evidence="6">
    <location>
        <begin position="117"/>
        <end position="138"/>
    </location>
</feature>
<dbReference type="InterPro" id="IPR022596">
    <property type="entry name" value="GPR1/2/3_C"/>
</dbReference>
<feature type="transmembrane region" description="Helical" evidence="6">
    <location>
        <begin position="150"/>
        <end position="168"/>
    </location>
</feature>
<protein>
    <submittedName>
        <fullName evidence="8">Family A G -coupled receptor, partial</fullName>
    </submittedName>
</protein>
<dbReference type="AlphaFoldDB" id="A0AAI8Z5J8"/>
<dbReference type="Gene3D" id="1.20.1070.10">
    <property type="entry name" value="Rhodopsin 7-helix transmembrane proteins"/>
    <property type="match status" value="1"/>
</dbReference>
<dbReference type="SUPFAM" id="SSF81321">
    <property type="entry name" value="Family A G protein-coupled receptor-like"/>
    <property type="match status" value="1"/>
</dbReference>
<evidence type="ECO:0000256" key="3">
    <source>
        <dbReference type="ARBA" id="ARBA00022989"/>
    </source>
</evidence>
<keyword evidence="3 6" id="KW-1133">Transmembrane helix</keyword>
<dbReference type="GO" id="GO:0007189">
    <property type="term" value="P:adenylate cyclase-activating G protein-coupled receptor signaling pathway"/>
    <property type="evidence" value="ECO:0007669"/>
    <property type="project" value="TreeGrafter"/>
</dbReference>
<evidence type="ECO:0000256" key="6">
    <source>
        <dbReference type="SAM" id="Phobius"/>
    </source>
</evidence>
<evidence type="ECO:0000256" key="5">
    <source>
        <dbReference type="SAM" id="MobiDB-lite"/>
    </source>
</evidence>
<proteinExistence type="predicted"/>
<dbReference type="Pfam" id="PF11970">
    <property type="entry name" value="GPR_Gpa2_C"/>
    <property type="match status" value="1"/>
</dbReference>
<keyword evidence="8" id="KW-0675">Receptor</keyword>
<dbReference type="PANTHER" id="PTHR23112">
    <property type="entry name" value="G PROTEIN-COUPLED RECEPTOR 157-RELATED"/>
    <property type="match status" value="1"/>
</dbReference>
<dbReference type="Proteomes" id="UP001296104">
    <property type="component" value="Unassembled WGS sequence"/>
</dbReference>
<dbReference type="PANTHER" id="PTHR23112:SF37">
    <property type="entry name" value="G PROTEIN-COUPLED RECEPTOR GPR1"/>
    <property type="match status" value="1"/>
</dbReference>